<dbReference type="AlphaFoldDB" id="A0A840YH98"/>
<dbReference type="Pfam" id="PF05532">
    <property type="entry name" value="CsbD"/>
    <property type="match status" value="1"/>
</dbReference>
<accession>A0A840YH98</accession>
<name>A0A840YH98_9PROT</name>
<dbReference type="Gene3D" id="1.10.1470.10">
    <property type="entry name" value="YjbJ"/>
    <property type="match status" value="1"/>
</dbReference>
<comment type="caution">
    <text evidence="3">The sequence shown here is derived from an EMBL/GenBank/DDBJ whole genome shotgun (WGS) entry which is preliminary data.</text>
</comment>
<dbReference type="InterPro" id="IPR008462">
    <property type="entry name" value="CsbD"/>
</dbReference>
<gene>
    <name evidence="3" type="ORF">FHS87_001342</name>
</gene>
<reference evidence="3 4" key="1">
    <citation type="submission" date="2020-08" db="EMBL/GenBank/DDBJ databases">
        <title>Genomic Encyclopedia of Type Strains, Phase IV (KMG-IV): sequencing the most valuable type-strain genomes for metagenomic binning, comparative biology and taxonomic classification.</title>
        <authorList>
            <person name="Goeker M."/>
        </authorList>
    </citation>
    <scope>NUCLEOTIDE SEQUENCE [LARGE SCALE GENOMIC DNA]</scope>
    <source>
        <strain evidence="3 4">DSM 25622</strain>
    </source>
</reference>
<evidence type="ECO:0000313" key="4">
    <source>
        <dbReference type="Proteomes" id="UP000580654"/>
    </source>
</evidence>
<organism evidence="3 4">
    <name type="scientific">Muricoccus pecuniae</name>
    <dbReference type="NCBI Taxonomy" id="693023"/>
    <lineage>
        <taxon>Bacteria</taxon>
        <taxon>Pseudomonadati</taxon>
        <taxon>Pseudomonadota</taxon>
        <taxon>Alphaproteobacteria</taxon>
        <taxon>Acetobacterales</taxon>
        <taxon>Roseomonadaceae</taxon>
        <taxon>Muricoccus</taxon>
    </lineage>
</organism>
<dbReference type="SUPFAM" id="SSF69047">
    <property type="entry name" value="Hypothetical protein YjbJ"/>
    <property type="match status" value="1"/>
</dbReference>
<comment type="similarity">
    <text evidence="1">Belongs to the UPF0337 (CsbD) family.</text>
</comment>
<keyword evidence="4" id="KW-1185">Reference proteome</keyword>
<dbReference type="EMBL" id="JACIJD010000005">
    <property type="protein sequence ID" value="MBB5693313.1"/>
    <property type="molecule type" value="Genomic_DNA"/>
</dbReference>
<evidence type="ECO:0000256" key="1">
    <source>
        <dbReference type="ARBA" id="ARBA00009129"/>
    </source>
</evidence>
<proteinExistence type="inferred from homology"/>
<evidence type="ECO:0000259" key="2">
    <source>
        <dbReference type="Pfam" id="PF05532"/>
    </source>
</evidence>
<protein>
    <submittedName>
        <fullName evidence="3">Uncharacterized protein YjbJ (UPF0337 family)</fullName>
    </submittedName>
</protein>
<feature type="domain" description="CsbD-like" evidence="2">
    <location>
        <begin position="6"/>
        <end position="58"/>
    </location>
</feature>
<sequence length="63" mass="6386">MAIDKDRVEGAMKQAGGAVKENVGAALGDKKMEAEGAAKRTEGKVQNAAGGVKDTVRDAADKA</sequence>
<dbReference type="InterPro" id="IPR036629">
    <property type="entry name" value="YjbJ_sf"/>
</dbReference>
<dbReference type="Proteomes" id="UP000580654">
    <property type="component" value="Unassembled WGS sequence"/>
</dbReference>
<evidence type="ECO:0000313" key="3">
    <source>
        <dbReference type="EMBL" id="MBB5693313.1"/>
    </source>
</evidence>
<dbReference type="RefSeq" id="WP_221299629.1">
    <property type="nucleotide sequence ID" value="NZ_JACIJD010000005.1"/>
</dbReference>